<organism evidence="1">
    <name type="scientific">Arundo donax</name>
    <name type="common">Giant reed</name>
    <name type="synonym">Donax arundinaceus</name>
    <dbReference type="NCBI Taxonomy" id="35708"/>
    <lineage>
        <taxon>Eukaryota</taxon>
        <taxon>Viridiplantae</taxon>
        <taxon>Streptophyta</taxon>
        <taxon>Embryophyta</taxon>
        <taxon>Tracheophyta</taxon>
        <taxon>Spermatophyta</taxon>
        <taxon>Magnoliopsida</taxon>
        <taxon>Liliopsida</taxon>
        <taxon>Poales</taxon>
        <taxon>Poaceae</taxon>
        <taxon>PACMAD clade</taxon>
        <taxon>Arundinoideae</taxon>
        <taxon>Arundineae</taxon>
        <taxon>Arundo</taxon>
    </lineage>
</organism>
<reference evidence="1" key="2">
    <citation type="journal article" date="2015" name="Data Brief">
        <title>Shoot transcriptome of the giant reed, Arundo donax.</title>
        <authorList>
            <person name="Barrero R.A."/>
            <person name="Guerrero F.D."/>
            <person name="Moolhuijzen P."/>
            <person name="Goolsby J.A."/>
            <person name="Tidwell J."/>
            <person name="Bellgard S.E."/>
            <person name="Bellgard M.I."/>
        </authorList>
    </citation>
    <scope>NUCLEOTIDE SEQUENCE</scope>
    <source>
        <tissue evidence="1">Shoot tissue taken approximately 20 cm above the soil surface</tissue>
    </source>
</reference>
<dbReference type="EMBL" id="GBRH01242918">
    <property type="protein sequence ID" value="JAD54977.1"/>
    <property type="molecule type" value="Transcribed_RNA"/>
</dbReference>
<accession>A0A0A9B6N3</accession>
<evidence type="ECO:0000313" key="1">
    <source>
        <dbReference type="EMBL" id="JAD54977.1"/>
    </source>
</evidence>
<name>A0A0A9B6N3_ARUDO</name>
<protein>
    <submittedName>
        <fullName evidence="1">Uncharacterized protein</fullName>
    </submittedName>
</protein>
<sequence>MLPAKYYIHALIA</sequence>
<reference evidence="1" key="1">
    <citation type="submission" date="2014-09" db="EMBL/GenBank/DDBJ databases">
        <authorList>
            <person name="Magalhaes I.L.F."/>
            <person name="Oliveira U."/>
            <person name="Santos F.R."/>
            <person name="Vidigal T.H.D.A."/>
            <person name="Brescovit A.D."/>
            <person name="Santos A.J."/>
        </authorList>
    </citation>
    <scope>NUCLEOTIDE SEQUENCE</scope>
    <source>
        <tissue evidence="1">Shoot tissue taken approximately 20 cm above the soil surface</tissue>
    </source>
</reference>
<proteinExistence type="predicted"/>